<dbReference type="AlphaFoldDB" id="R0JAV9"/>
<sequence length="38" mass="3883">VAASHLLPLCACPHRGHPLGGEEKGAEAVSLHRAAGNR</sequence>
<feature type="non-terminal residue" evidence="1">
    <location>
        <position position="38"/>
    </location>
</feature>
<proteinExistence type="predicted"/>
<dbReference type="Proteomes" id="UP000296049">
    <property type="component" value="Unassembled WGS sequence"/>
</dbReference>
<feature type="non-terminal residue" evidence="1">
    <location>
        <position position="1"/>
    </location>
</feature>
<keyword evidence="2" id="KW-1185">Reference proteome</keyword>
<gene>
    <name evidence="1" type="ORF">Anapl_08254</name>
</gene>
<name>R0JAV9_ANAPL</name>
<evidence type="ECO:0000313" key="1">
    <source>
        <dbReference type="EMBL" id="EOA94355.1"/>
    </source>
</evidence>
<organism evidence="1 2">
    <name type="scientific">Anas platyrhynchos</name>
    <name type="common">Mallard</name>
    <name type="synonym">Anas boschas</name>
    <dbReference type="NCBI Taxonomy" id="8839"/>
    <lineage>
        <taxon>Eukaryota</taxon>
        <taxon>Metazoa</taxon>
        <taxon>Chordata</taxon>
        <taxon>Craniata</taxon>
        <taxon>Vertebrata</taxon>
        <taxon>Euteleostomi</taxon>
        <taxon>Archelosauria</taxon>
        <taxon>Archosauria</taxon>
        <taxon>Dinosauria</taxon>
        <taxon>Saurischia</taxon>
        <taxon>Theropoda</taxon>
        <taxon>Coelurosauria</taxon>
        <taxon>Aves</taxon>
        <taxon>Neognathae</taxon>
        <taxon>Galloanserae</taxon>
        <taxon>Anseriformes</taxon>
        <taxon>Anatidae</taxon>
        <taxon>Anatinae</taxon>
        <taxon>Anas</taxon>
    </lineage>
</organism>
<dbReference type="EMBL" id="KB744812">
    <property type="protein sequence ID" value="EOA94355.1"/>
    <property type="molecule type" value="Genomic_DNA"/>
</dbReference>
<evidence type="ECO:0000313" key="2">
    <source>
        <dbReference type="Proteomes" id="UP000296049"/>
    </source>
</evidence>
<accession>R0JAV9</accession>
<protein>
    <submittedName>
        <fullName evidence="1">Uncharacterized protein</fullName>
    </submittedName>
</protein>
<reference evidence="2" key="1">
    <citation type="journal article" date="2013" name="Nat. Genet.">
        <title>The duck genome and transcriptome provide insight into an avian influenza virus reservoir species.</title>
        <authorList>
            <person name="Huang Y."/>
            <person name="Li Y."/>
            <person name="Burt D.W."/>
            <person name="Chen H."/>
            <person name="Zhang Y."/>
            <person name="Qian W."/>
            <person name="Kim H."/>
            <person name="Gan S."/>
            <person name="Zhao Y."/>
            <person name="Li J."/>
            <person name="Yi K."/>
            <person name="Feng H."/>
            <person name="Zhu P."/>
            <person name="Li B."/>
            <person name="Liu Q."/>
            <person name="Fairley S."/>
            <person name="Magor K.E."/>
            <person name="Du Z."/>
            <person name="Hu X."/>
            <person name="Goodman L."/>
            <person name="Tafer H."/>
            <person name="Vignal A."/>
            <person name="Lee T."/>
            <person name="Kim K.W."/>
            <person name="Sheng Z."/>
            <person name="An Y."/>
            <person name="Searle S."/>
            <person name="Herrero J."/>
            <person name="Groenen M.A."/>
            <person name="Crooijmans R.P."/>
            <person name="Faraut T."/>
            <person name="Cai Q."/>
            <person name="Webster R.G."/>
            <person name="Aldridge J.R."/>
            <person name="Warren W.C."/>
            <person name="Bartschat S."/>
            <person name="Kehr S."/>
            <person name="Marz M."/>
            <person name="Stadler P.F."/>
            <person name="Smith J."/>
            <person name="Kraus R.H."/>
            <person name="Zhao Y."/>
            <person name="Ren L."/>
            <person name="Fei J."/>
            <person name="Morisson M."/>
            <person name="Kaiser P."/>
            <person name="Griffin D.K."/>
            <person name="Rao M."/>
            <person name="Pitel F."/>
            <person name="Wang J."/>
            <person name="Li N."/>
        </authorList>
    </citation>
    <scope>NUCLEOTIDE SEQUENCE [LARGE SCALE GENOMIC DNA]</scope>
</reference>